<organism evidence="2 3">
    <name type="scientific">Paramecium sonneborni</name>
    <dbReference type="NCBI Taxonomy" id="65129"/>
    <lineage>
        <taxon>Eukaryota</taxon>
        <taxon>Sar</taxon>
        <taxon>Alveolata</taxon>
        <taxon>Ciliophora</taxon>
        <taxon>Intramacronucleata</taxon>
        <taxon>Oligohymenophorea</taxon>
        <taxon>Peniculida</taxon>
        <taxon>Parameciidae</taxon>
        <taxon>Paramecium</taxon>
    </lineage>
</organism>
<evidence type="ECO:0000256" key="1">
    <source>
        <dbReference type="SAM" id="Coils"/>
    </source>
</evidence>
<dbReference type="AlphaFoldDB" id="A0A8S1LZD8"/>
<reference evidence="2" key="1">
    <citation type="submission" date="2021-01" db="EMBL/GenBank/DDBJ databases">
        <authorList>
            <consortium name="Genoscope - CEA"/>
            <person name="William W."/>
        </authorList>
    </citation>
    <scope>NUCLEOTIDE SEQUENCE</scope>
</reference>
<accession>A0A8S1LZD8</accession>
<protein>
    <submittedName>
        <fullName evidence="2">Uncharacterized protein</fullName>
    </submittedName>
</protein>
<sequence>MEKSDIQLRIYKEKILESFELILEEELKNSQEQQNSKFQSDNSNIKIRNNKMTRGLRQFQLEKQSNELQEENQKLKNENQNLLKQIQDIKFQSQQQIESLNRDLQQYKNQFQMKYQNQDQQYQVERKQEFQVGNLQQQQNSRIQSQLIQQSQYSTQFQKQENYKNKCGHYFSYSQIEDLVQQALMKKQLAKCNQCLMPLQSKLCLLIQSYGETYLQTKNQSEFQLFLSDLERKLNIRGKLVKCSTLNCDFYCVWQQRSVGIYYQQKPAFCPNCLTYCVLNNQQQAPLSQTQYSELIMIYPRRLQKDQMK</sequence>
<evidence type="ECO:0000313" key="3">
    <source>
        <dbReference type="Proteomes" id="UP000692954"/>
    </source>
</evidence>
<comment type="caution">
    <text evidence="2">The sequence shown here is derived from an EMBL/GenBank/DDBJ whole genome shotgun (WGS) entry which is preliminary data.</text>
</comment>
<evidence type="ECO:0000313" key="2">
    <source>
        <dbReference type="EMBL" id="CAD8071642.1"/>
    </source>
</evidence>
<dbReference type="OrthoDB" id="313059at2759"/>
<dbReference type="EMBL" id="CAJJDN010000028">
    <property type="protein sequence ID" value="CAD8071642.1"/>
    <property type="molecule type" value="Genomic_DNA"/>
</dbReference>
<keyword evidence="3" id="KW-1185">Reference proteome</keyword>
<keyword evidence="1" id="KW-0175">Coiled coil</keyword>
<proteinExistence type="predicted"/>
<name>A0A8S1LZD8_9CILI</name>
<dbReference type="Proteomes" id="UP000692954">
    <property type="component" value="Unassembled WGS sequence"/>
</dbReference>
<gene>
    <name evidence="2" type="ORF">PSON_ATCC_30995.1.T0280164</name>
</gene>
<feature type="coiled-coil region" evidence="1">
    <location>
        <begin position="58"/>
        <end position="117"/>
    </location>
</feature>